<dbReference type="HAMAP" id="MF_02033">
    <property type="entry name" value="FtsA"/>
    <property type="match status" value="1"/>
</dbReference>
<gene>
    <name evidence="5 8" type="primary">ftsA</name>
    <name evidence="8" type="ORF">EFD62_03430</name>
</gene>
<evidence type="ECO:0000256" key="5">
    <source>
        <dbReference type="HAMAP-Rule" id="MF_02033"/>
    </source>
</evidence>
<evidence type="ECO:0000256" key="3">
    <source>
        <dbReference type="ARBA" id="ARBA00023136"/>
    </source>
</evidence>
<dbReference type="Pfam" id="PF02491">
    <property type="entry name" value="SHS2_FTSA"/>
    <property type="match status" value="1"/>
</dbReference>
<dbReference type="PANTHER" id="PTHR32432:SF4">
    <property type="entry name" value="CELL DIVISION PROTEIN FTSA"/>
    <property type="match status" value="1"/>
</dbReference>
<evidence type="ECO:0000256" key="4">
    <source>
        <dbReference type="ARBA" id="ARBA00023306"/>
    </source>
</evidence>
<evidence type="ECO:0000313" key="9">
    <source>
        <dbReference type="Proteomes" id="UP000289166"/>
    </source>
</evidence>
<dbReference type="AlphaFoldDB" id="A0A4Q0I8L6"/>
<dbReference type="CDD" id="cd24048">
    <property type="entry name" value="ASKHA_NBD_FtsA"/>
    <property type="match status" value="1"/>
</dbReference>
<comment type="caution">
    <text evidence="8">The sequence shown here is derived from an EMBL/GenBank/DDBJ whole genome shotgun (WGS) entry which is preliminary data.</text>
</comment>
<dbReference type="GO" id="GO:0009898">
    <property type="term" value="C:cytoplasmic side of plasma membrane"/>
    <property type="evidence" value="ECO:0007669"/>
    <property type="project" value="UniProtKB-UniRule"/>
</dbReference>
<dbReference type="InterPro" id="IPR050696">
    <property type="entry name" value="FtsA/MreB"/>
</dbReference>
<comment type="similarity">
    <text evidence="5 6">Belongs to the FtsA/MreB family.</text>
</comment>
<dbReference type="OrthoDB" id="9768127at2"/>
<name>A0A4Q0I8L6_9FIRM</name>
<dbReference type="InterPro" id="IPR003494">
    <property type="entry name" value="SHS2_FtsA"/>
</dbReference>
<dbReference type="GO" id="GO:0043093">
    <property type="term" value="P:FtsZ-dependent cytokinesis"/>
    <property type="evidence" value="ECO:0007669"/>
    <property type="project" value="UniProtKB-UniRule"/>
</dbReference>
<evidence type="ECO:0000256" key="2">
    <source>
        <dbReference type="ARBA" id="ARBA00022618"/>
    </source>
</evidence>
<dbReference type="RefSeq" id="WP_069194021.1">
    <property type="nucleotide sequence ID" value="NZ_RLII01000002.1"/>
</dbReference>
<feature type="domain" description="SHS2" evidence="7">
    <location>
        <begin position="5"/>
        <end position="193"/>
    </location>
</feature>
<organism evidence="8 9">
    <name type="scientific">Acetivibrio mesophilus</name>
    <dbReference type="NCBI Taxonomy" id="2487273"/>
    <lineage>
        <taxon>Bacteria</taxon>
        <taxon>Bacillati</taxon>
        <taxon>Bacillota</taxon>
        <taxon>Clostridia</taxon>
        <taxon>Eubacteriales</taxon>
        <taxon>Oscillospiraceae</taxon>
        <taxon>Acetivibrio</taxon>
    </lineage>
</organism>
<dbReference type="EMBL" id="RLII01000002">
    <property type="protein sequence ID" value="RXE60285.1"/>
    <property type="molecule type" value="Genomic_DNA"/>
</dbReference>
<evidence type="ECO:0000259" key="7">
    <source>
        <dbReference type="SMART" id="SM00842"/>
    </source>
</evidence>
<keyword evidence="9" id="KW-1185">Reference proteome</keyword>
<dbReference type="PIRSF" id="PIRSF003101">
    <property type="entry name" value="FtsA"/>
    <property type="match status" value="1"/>
</dbReference>
<protein>
    <recommendedName>
        <fullName evidence="5 6">Cell division protein FtsA</fullName>
    </recommendedName>
</protein>
<dbReference type="Gene3D" id="3.30.420.40">
    <property type="match status" value="2"/>
</dbReference>
<sequence length="413" mass="44872">MDDIISCIDIGTTKVCAFVARLGDNGNFEVLGKAMEPCSGVKKGVIVDIDSVSNAIRSCIQKVRALLNVDIESVYVNVMGSHIDVFYNKASVDVLRHDHQITSDDVEKVLKKVEDVKLPENVQIIDVIPRQYIVDGCDEILDPVGMAGVKLELEADVVVGKITTFNNIIKSVENANVAVNGFIAESLAVGDLALNPEEKEMGAILIDVGGGVTNISVFKSKCLVLYDSIPVGGEHITNDISIGLKVSLNDAEKLKREYGLALTSLINNDHDITINELSENTKRTIKVSEVVEIIEARTQEIFSLCREMLEQEGILSSFNGGVVLAGGGISYIDGSIQSAKEIFGLPVRIVSYKSLGIKNAEHVTAMATINYVANRIKSEGKSGGTKNNKPRRQKQKKEYGFLKKIANLFNGLF</sequence>
<dbReference type="InterPro" id="IPR043129">
    <property type="entry name" value="ATPase_NBD"/>
</dbReference>
<dbReference type="NCBIfam" id="TIGR01174">
    <property type="entry name" value="ftsA"/>
    <property type="match status" value="1"/>
</dbReference>
<comment type="subunit">
    <text evidence="5">Self-interacts. Interacts with FtsZ.</text>
</comment>
<evidence type="ECO:0000313" key="8">
    <source>
        <dbReference type="EMBL" id="RXE60285.1"/>
    </source>
</evidence>
<keyword evidence="4 5" id="KW-0131">Cell cycle</keyword>
<dbReference type="SMART" id="SM00842">
    <property type="entry name" value="FtsA"/>
    <property type="match status" value="1"/>
</dbReference>
<dbReference type="Proteomes" id="UP000289166">
    <property type="component" value="Unassembled WGS sequence"/>
</dbReference>
<keyword evidence="1 5" id="KW-1003">Cell membrane</keyword>
<comment type="subcellular location">
    <subcellularLocation>
        <location evidence="5">Cell membrane</location>
        <topology evidence="5">Peripheral membrane protein</topology>
        <orientation evidence="5">Cytoplasmic side</orientation>
    </subcellularLocation>
    <text evidence="5">Localizes to the Z ring in an FtsZ-dependent manner. Targeted to the membrane through a conserved C-terminal amphipathic helix.</text>
</comment>
<keyword evidence="2 5" id="KW-0132">Cell division</keyword>
<dbReference type="GO" id="GO:0032153">
    <property type="term" value="C:cell division site"/>
    <property type="evidence" value="ECO:0007669"/>
    <property type="project" value="UniProtKB-UniRule"/>
</dbReference>
<dbReference type="Gene3D" id="3.30.1490.110">
    <property type="match status" value="1"/>
</dbReference>
<dbReference type="Pfam" id="PF14450">
    <property type="entry name" value="FtsA"/>
    <property type="match status" value="1"/>
</dbReference>
<dbReference type="InterPro" id="IPR020823">
    <property type="entry name" value="Cell_div_FtsA"/>
</dbReference>
<evidence type="ECO:0000256" key="6">
    <source>
        <dbReference type="PIRNR" id="PIRNR003101"/>
    </source>
</evidence>
<keyword evidence="3 5" id="KW-0472">Membrane</keyword>
<evidence type="ECO:0000256" key="1">
    <source>
        <dbReference type="ARBA" id="ARBA00022475"/>
    </source>
</evidence>
<dbReference type="SUPFAM" id="SSF53067">
    <property type="entry name" value="Actin-like ATPase domain"/>
    <property type="match status" value="2"/>
</dbReference>
<comment type="function">
    <text evidence="5 6">Cell division protein that is involved in the assembly of the Z ring. May serve as a membrane anchor for the Z ring.</text>
</comment>
<proteinExistence type="inferred from homology"/>
<reference evidence="9" key="1">
    <citation type="submission" date="2018-11" db="EMBL/GenBank/DDBJ databases">
        <title>Genome sequencing of a novel mesophilic and cellulolytic organism within the genus Hungateiclostridium.</title>
        <authorList>
            <person name="Rettenmaier R."/>
            <person name="Liebl W."/>
            <person name="Zverlov V."/>
        </authorList>
    </citation>
    <scope>NUCLEOTIDE SEQUENCE [LARGE SCALE GENOMIC DNA]</scope>
    <source>
        <strain evidence="9">N2K1</strain>
    </source>
</reference>
<dbReference type="PANTHER" id="PTHR32432">
    <property type="entry name" value="CELL DIVISION PROTEIN FTSA-RELATED"/>
    <property type="match status" value="1"/>
</dbReference>
<accession>A0A4Q0I8L6</accession>